<dbReference type="OrthoDB" id="8853683at2759"/>
<sequence length="122" mass="14120">MCPLDHVSGRTFVHNFERTLDGPFPVFKQVLKLEVESDQNVNDPDMKAAILEEFVDTAAIAELEYCDAEAYKTLREKFHRGQKLSEFVKQCKEMCTREPLRSIIEEKKKNGMLVDLCQKKIP</sequence>
<protein>
    <submittedName>
        <fullName evidence="1">Uncharacterized protein</fullName>
    </submittedName>
</protein>
<evidence type="ECO:0000313" key="1">
    <source>
        <dbReference type="EMBL" id="ROL28510.1"/>
    </source>
</evidence>
<organism evidence="1 2">
    <name type="scientific">Anabarilius grahami</name>
    <name type="common">Kanglang fish</name>
    <name type="synonym">Barilius grahami</name>
    <dbReference type="NCBI Taxonomy" id="495550"/>
    <lineage>
        <taxon>Eukaryota</taxon>
        <taxon>Metazoa</taxon>
        <taxon>Chordata</taxon>
        <taxon>Craniata</taxon>
        <taxon>Vertebrata</taxon>
        <taxon>Euteleostomi</taxon>
        <taxon>Actinopterygii</taxon>
        <taxon>Neopterygii</taxon>
        <taxon>Teleostei</taxon>
        <taxon>Ostariophysi</taxon>
        <taxon>Cypriniformes</taxon>
        <taxon>Xenocyprididae</taxon>
        <taxon>Xenocypridinae</taxon>
        <taxon>Xenocypridinae incertae sedis</taxon>
        <taxon>Anabarilius</taxon>
    </lineage>
</organism>
<proteinExistence type="predicted"/>
<dbReference type="EMBL" id="RJVU01053642">
    <property type="protein sequence ID" value="ROL28510.1"/>
    <property type="molecule type" value="Genomic_DNA"/>
</dbReference>
<dbReference type="AlphaFoldDB" id="A0A3N0Y2N0"/>
<name>A0A3N0Y2N0_ANAGA</name>
<gene>
    <name evidence="1" type="ORF">DPX16_1670</name>
</gene>
<reference evidence="1 2" key="1">
    <citation type="submission" date="2018-10" db="EMBL/GenBank/DDBJ databases">
        <title>Genome assembly for a Yunnan-Guizhou Plateau 3E fish, Anabarilius grahami (Regan), and its evolutionary and genetic applications.</title>
        <authorList>
            <person name="Jiang W."/>
        </authorList>
    </citation>
    <scope>NUCLEOTIDE SEQUENCE [LARGE SCALE GENOMIC DNA]</scope>
    <source>
        <strain evidence="1">AG-KIZ</strain>
        <tissue evidence="1">Muscle</tissue>
    </source>
</reference>
<accession>A0A3N0Y2N0</accession>
<dbReference type="Proteomes" id="UP000281406">
    <property type="component" value="Unassembled WGS sequence"/>
</dbReference>
<comment type="caution">
    <text evidence="1">The sequence shown here is derived from an EMBL/GenBank/DDBJ whole genome shotgun (WGS) entry which is preliminary data.</text>
</comment>
<keyword evidence="2" id="KW-1185">Reference proteome</keyword>
<evidence type="ECO:0000313" key="2">
    <source>
        <dbReference type="Proteomes" id="UP000281406"/>
    </source>
</evidence>